<evidence type="ECO:0000256" key="1">
    <source>
        <dbReference type="SAM" id="Phobius"/>
    </source>
</evidence>
<keyword evidence="1" id="KW-0812">Transmembrane</keyword>
<reference evidence="2" key="1">
    <citation type="journal article" date="2021" name="PeerJ">
        <title>Extensive microbial diversity within the chicken gut microbiome revealed by metagenomics and culture.</title>
        <authorList>
            <person name="Gilroy R."/>
            <person name="Ravi A."/>
            <person name="Getino M."/>
            <person name="Pursley I."/>
            <person name="Horton D.L."/>
            <person name="Alikhan N.F."/>
            <person name="Baker D."/>
            <person name="Gharbi K."/>
            <person name="Hall N."/>
            <person name="Watson M."/>
            <person name="Adriaenssens E.M."/>
            <person name="Foster-Nyarko E."/>
            <person name="Jarju S."/>
            <person name="Secka A."/>
            <person name="Antonio M."/>
            <person name="Oren A."/>
            <person name="Chaudhuri R.R."/>
            <person name="La Ragione R."/>
            <person name="Hildebrand F."/>
            <person name="Pallen M.J."/>
        </authorList>
    </citation>
    <scope>NUCLEOTIDE SEQUENCE</scope>
    <source>
        <strain evidence="2">ChiGjej1B1-14440</strain>
    </source>
</reference>
<evidence type="ECO:0000313" key="3">
    <source>
        <dbReference type="Proteomes" id="UP000886724"/>
    </source>
</evidence>
<name>A0A9D2BMP7_9FIRM</name>
<dbReference type="Proteomes" id="UP000886724">
    <property type="component" value="Unassembled WGS sequence"/>
</dbReference>
<dbReference type="AlphaFoldDB" id="A0A9D2BMP7"/>
<proteinExistence type="predicted"/>
<gene>
    <name evidence="2" type="ORF">H9980_07310</name>
</gene>
<organism evidence="2 3">
    <name type="scientific">Candidatus Erysipelatoclostridium merdavium</name>
    <dbReference type="NCBI Taxonomy" id="2838566"/>
    <lineage>
        <taxon>Bacteria</taxon>
        <taxon>Bacillati</taxon>
        <taxon>Bacillota</taxon>
        <taxon>Erysipelotrichia</taxon>
        <taxon>Erysipelotrichales</taxon>
        <taxon>Erysipelotrichales incertae sedis</taxon>
    </lineage>
</organism>
<keyword evidence="1" id="KW-0472">Membrane</keyword>
<reference evidence="2" key="2">
    <citation type="submission" date="2021-04" db="EMBL/GenBank/DDBJ databases">
        <authorList>
            <person name="Gilroy R."/>
        </authorList>
    </citation>
    <scope>NUCLEOTIDE SEQUENCE</scope>
    <source>
        <strain evidence="2">ChiGjej1B1-14440</strain>
    </source>
</reference>
<protein>
    <submittedName>
        <fullName evidence="2">Uncharacterized protein</fullName>
    </submittedName>
</protein>
<feature type="transmembrane region" description="Helical" evidence="1">
    <location>
        <begin position="7"/>
        <end position="26"/>
    </location>
</feature>
<evidence type="ECO:0000313" key="2">
    <source>
        <dbReference type="EMBL" id="HIX81761.1"/>
    </source>
</evidence>
<comment type="caution">
    <text evidence="2">The sequence shown here is derived from an EMBL/GenBank/DDBJ whole genome shotgun (WGS) entry which is preliminary data.</text>
</comment>
<dbReference type="EMBL" id="DXET01000159">
    <property type="protein sequence ID" value="HIX81761.1"/>
    <property type="molecule type" value="Genomic_DNA"/>
</dbReference>
<keyword evidence="1" id="KW-1133">Transmembrane helix</keyword>
<sequence>MKVNKITSLVCFSFIFVSGMMMVFLYDNNVIFSVLSGLFTGFIASFVISIIGYFHEKAKIIESIGINIKSLFVNMTAMSKILGNTLPSIHNSEIIQDLSFKHVSGISTLNLNLLEKMNLGLYNPFVKNSKNMAVYKKLLEYWLSLQTISNISKNIETRVLEYNLEIMNVQLAQTKGIMVPSEKLKQLDELKNEINIKVAKFHEYVCGQTIELEKISKKYYNGKKNDKNWLKIKEKLLLQVDDILRG</sequence>
<accession>A0A9D2BMP7</accession>
<feature type="transmembrane region" description="Helical" evidence="1">
    <location>
        <begin position="32"/>
        <end position="54"/>
    </location>
</feature>